<keyword evidence="2" id="KW-0479">Metal-binding</keyword>
<dbReference type="PANTHER" id="PTHR46300:SF2">
    <property type="entry name" value="CYTOCHROME P450 MONOOXYGENASE ALNH-RELATED"/>
    <property type="match status" value="1"/>
</dbReference>
<comment type="caution">
    <text evidence="7">The sequence shown here is derived from an EMBL/GenBank/DDBJ whole genome shotgun (WGS) entry which is preliminary data.</text>
</comment>
<protein>
    <recommendedName>
        <fullName evidence="9">Cytochrome P450</fullName>
    </recommendedName>
</protein>
<dbReference type="PRINTS" id="PR00385">
    <property type="entry name" value="P450"/>
</dbReference>
<feature type="chain" id="PRO_5046699035" description="Cytochrome P450" evidence="6">
    <location>
        <begin position="23"/>
        <end position="539"/>
    </location>
</feature>
<dbReference type="EMBL" id="JAKIXB020000016">
    <property type="protein sequence ID" value="KAL1601119.1"/>
    <property type="molecule type" value="Genomic_DNA"/>
</dbReference>
<keyword evidence="5" id="KW-0503">Monooxygenase</keyword>
<evidence type="ECO:0000256" key="2">
    <source>
        <dbReference type="ARBA" id="ARBA00022723"/>
    </source>
</evidence>
<feature type="signal peptide" evidence="6">
    <location>
        <begin position="1"/>
        <end position="22"/>
    </location>
</feature>
<name>A0ABR3R9K5_9PLEO</name>
<dbReference type="InterPro" id="IPR050364">
    <property type="entry name" value="Cytochrome_P450_fung"/>
</dbReference>
<evidence type="ECO:0000256" key="4">
    <source>
        <dbReference type="ARBA" id="ARBA00023004"/>
    </source>
</evidence>
<keyword evidence="3" id="KW-0560">Oxidoreductase</keyword>
<keyword evidence="8" id="KW-1185">Reference proteome</keyword>
<dbReference type="PANTHER" id="PTHR46300">
    <property type="entry name" value="P450, PUTATIVE (EUROFUNG)-RELATED-RELATED"/>
    <property type="match status" value="1"/>
</dbReference>
<gene>
    <name evidence="7" type="ORF">SLS59_005271</name>
</gene>
<dbReference type="InterPro" id="IPR001128">
    <property type="entry name" value="Cyt_P450"/>
</dbReference>
<organism evidence="7 8">
    <name type="scientific">Nothophoma quercina</name>
    <dbReference type="NCBI Taxonomy" id="749835"/>
    <lineage>
        <taxon>Eukaryota</taxon>
        <taxon>Fungi</taxon>
        <taxon>Dikarya</taxon>
        <taxon>Ascomycota</taxon>
        <taxon>Pezizomycotina</taxon>
        <taxon>Dothideomycetes</taxon>
        <taxon>Pleosporomycetidae</taxon>
        <taxon>Pleosporales</taxon>
        <taxon>Pleosporineae</taxon>
        <taxon>Didymellaceae</taxon>
        <taxon>Nothophoma</taxon>
    </lineage>
</organism>
<evidence type="ECO:0000256" key="3">
    <source>
        <dbReference type="ARBA" id="ARBA00023002"/>
    </source>
</evidence>
<evidence type="ECO:0000313" key="8">
    <source>
        <dbReference type="Proteomes" id="UP001521222"/>
    </source>
</evidence>
<reference evidence="7 8" key="1">
    <citation type="submission" date="2024-02" db="EMBL/GenBank/DDBJ databases">
        <title>De novo assembly and annotation of 12 fungi associated with fruit tree decline syndrome in Ontario, Canada.</title>
        <authorList>
            <person name="Sulman M."/>
            <person name="Ellouze W."/>
            <person name="Ilyukhin E."/>
        </authorList>
    </citation>
    <scope>NUCLEOTIDE SEQUENCE [LARGE SCALE GENOMIC DNA]</scope>
    <source>
        <strain evidence="7 8">M97-236</strain>
    </source>
</reference>
<dbReference type="InterPro" id="IPR036396">
    <property type="entry name" value="Cyt_P450_sf"/>
</dbReference>
<dbReference type="Proteomes" id="UP001521222">
    <property type="component" value="Unassembled WGS sequence"/>
</dbReference>
<dbReference type="Pfam" id="PF00067">
    <property type="entry name" value="p450"/>
    <property type="match status" value="1"/>
</dbReference>
<dbReference type="InterPro" id="IPR002401">
    <property type="entry name" value="Cyt_P450_E_grp-I"/>
</dbReference>
<proteinExistence type="inferred from homology"/>
<dbReference type="CDD" id="cd11065">
    <property type="entry name" value="CYP64-like"/>
    <property type="match status" value="1"/>
</dbReference>
<comment type="similarity">
    <text evidence="1">Belongs to the cytochrome P450 family.</text>
</comment>
<evidence type="ECO:0000256" key="1">
    <source>
        <dbReference type="ARBA" id="ARBA00010617"/>
    </source>
</evidence>
<dbReference type="PRINTS" id="PR00463">
    <property type="entry name" value="EP450I"/>
</dbReference>
<evidence type="ECO:0000256" key="5">
    <source>
        <dbReference type="ARBA" id="ARBA00023033"/>
    </source>
</evidence>
<sequence>MPSPFSFVVVAFIVLLVYRVSKIGRRPSGCPPGPPTLPLIGNLHLMPKGNPHLQFQKWAKEYGPVYSLVLGMKIMIVLNTDQAVKDLLDKRSSIYSSRPDIYLAGIASGGFRFSLMEYGDTWRMIRKIVHTNLNIRAARTYVPYQDLENKAMLIHLLRQPEMFIENIRLYANSLTTQMIFGFRTTSIDDPKFKQLFEGFEKLSELLGKTSSALLDLYPLLRRLPDFALPLRRHAKKLHKEESKLYVGHWLRVKGGIKDGTARPSFCVDLARAQDEEGFSDQLAGYISGVLLEAGSDTTSSTLVSFIQAMLLFPKVSKIAQQEIDRICRSRLPTLDDDLPYVRCCVKESMRWMPTALLGVPHALTRDDDYMGYRLPKDASVIMNVWTLNHNVERYPNPRRFEPSRYAHDKQTAAEAALNADVTMRDHFLFGVGRRLCQGTHIAERSLFLGISRLLWAFDFTKAVDESGIEITPDPAELTEGALVQPKSFPANIRPRSREKVDAILQEWKKMEPLLDEEGQWKTLPEDTIWKEYKTAARAP</sequence>
<evidence type="ECO:0000256" key="6">
    <source>
        <dbReference type="SAM" id="SignalP"/>
    </source>
</evidence>
<keyword evidence="4" id="KW-0408">Iron</keyword>
<dbReference type="SUPFAM" id="SSF48264">
    <property type="entry name" value="Cytochrome P450"/>
    <property type="match status" value="1"/>
</dbReference>
<evidence type="ECO:0008006" key="9">
    <source>
        <dbReference type="Google" id="ProtNLM"/>
    </source>
</evidence>
<dbReference type="Gene3D" id="1.10.630.10">
    <property type="entry name" value="Cytochrome P450"/>
    <property type="match status" value="1"/>
</dbReference>
<keyword evidence="6" id="KW-0732">Signal</keyword>
<accession>A0ABR3R9K5</accession>
<evidence type="ECO:0000313" key="7">
    <source>
        <dbReference type="EMBL" id="KAL1601119.1"/>
    </source>
</evidence>